<evidence type="ECO:0000256" key="10">
    <source>
        <dbReference type="SAM" id="MobiDB-lite"/>
    </source>
</evidence>
<dbReference type="PROSITE" id="PS00108">
    <property type="entry name" value="PROTEIN_KINASE_ST"/>
    <property type="match status" value="1"/>
</dbReference>
<feature type="compositionally biased region" description="Polar residues" evidence="10">
    <location>
        <begin position="463"/>
        <end position="506"/>
    </location>
</feature>
<dbReference type="PROSITE" id="PS00107">
    <property type="entry name" value="PROTEIN_KINASE_ATP"/>
    <property type="match status" value="1"/>
</dbReference>
<feature type="binding site" evidence="9">
    <location>
        <position position="63"/>
    </location>
    <ligand>
        <name>ATP</name>
        <dbReference type="ChEBI" id="CHEBI:30616"/>
    </ligand>
</feature>
<feature type="region of interest" description="Disordered" evidence="10">
    <location>
        <begin position="722"/>
        <end position="788"/>
    </location>
</feature>
<evidence type="ECO:0000256" key="8">
    <source>
        <dbReference type="ARBA" id="ARBA00048679"/>
    </source>
</evidence>
<dbReference type="InParanoid" id="A0A078B9X1"/>
<evidence type="ECO:0000256" key="3">
    <source>
        <dbReference type="ARBA" id="ARBA00022679"/>
    </source>
</evidence>
<feature type="compositionally biased region" description="Polar residues" evidence="10">
    <location>
        <begin position="722"/>
        <end position="736"/>
    </location>
</feature>
<evidence type="ECO:0000256" key="4">
    <source>
        <dbReference type="ARBA" id="ARBA00022741"/>
    </source>
</evidence>
<evidence type="ECO:0000256" key="9">
    <source>
        <dbReference type="PROSITE-ProRule" id="PRU10141"/>
    </source>
</evidence>
<dbReference type="InterPro" id="IPR008271">
    <property type="entry name" value="Ser/Thr_kinase_AS"/>
</dbReference>
<keyword evidence="6 9" id="KW-0067">ATP-binding</keyword>
<dbReference type="GO" id="GO:0004674">
    <property type="term" value="F:protein serine/threonine kinase activity"/>
    <property type="evidence" value="ECO:0007669"/>
    <property type="project" value="UniProtKB-KW"/>
</dbReference>
<keyword evidence="13" id="KW-1185">Reference proteome</keyword>
<keyword evidence="2" id="KW-0723">Serine/threonine-protein kinase</keyword>
<dbReference type="Pfam" id="PF00069">
    <property type="entry name" value="Pkinase"/>
    <property type="match status" value="1"/>
</dbReference>
<dbReference type="PROSITE" id="PS50011">
    <property type="entry name" value="PROTEIN_KINASE_DOM"/>
    <property type="match status" value="1"/>
</dbReference>
<dbReference type="SMART" id="SM00220">
    <property type="entry name" value="S_TKc"/>
    <property type="match status" value="1"/>
</dbReference>
<dbReference type="GO" id="GO:0005524">
    <property type="term" value="F:ATP binding"/>
    <property type="evidence" value="ECO:0007669"/>
    <property type="project" value="UniProtKB-UniRule"/>
</dbReference>
<keyword evidence="3" id="KW-0808">Transferase</keyword>
<dbReference type="PANTHER" id="PTHR44899">
    <property type="entry name" value="CAMK FAMILY PROTEIN KINASE"/>
    <property type="match status" value="1"/>
</dbReference>
<evidence type="ECO:0000313" key="13">
    <source>
        <dbReference type="Proteomes" id="UP000039865"/>
    </source>
</evidence>
<feature type="region of interest" description="Disordered" evidence="10">
    <location>
        <begin position="898"/>
        <end position="944"/>
    </location>
</feature>
<dbReference type="Proteomes" id="UP000039865">
    <property type="component" value="Unassembled WGS sequence"/>
</dbReference>
<reference evidence="12 13" key="1">
    <citation type="submission" date="2014-06" db="EMBL/GenBank/DDBJ databases">
        <authorList>
            <person name="Swart Estienne"/>
        </authorList>
    </citation>
    <scope>NUCLEOTIDE SEQUENCE [LARGE SCALE GENOMIC DNA]</scope>
    <source>
        <strain evidence="12 13">130c</strain>
    </source>
</reference>
<dbReference type="PANTHER" id="PTHR44899:SF3">
    <property type="entry name" value="SERINE_THREONINE-PROTEIN KINASE NEK1"/>
    <property type="match status" value="1"/>
</dbReference>
<feature type="compositionally biased region" description="Polar residues" evidence="10">
    <location>
        <begin position="898"/>
        <end position="913"/>
    </location>
</feature>
<protein>
    <recommendedName>
        <fullName evidence="1">non-specific serine/threonine protein kinase</fullName>
        <ecNumber evidence="1">2.7.11.1</ecNumber>
    </recommendedName>
</protein>
<dbReference type="CDD" id="cd08215">
    <property type="entry name" value="STKc_Nek"/>
    <property type="match status" value="1"/>
</dbReference>
<gene>
    <name evidence="12" type="primary">Contig14534.g15487</name>
    <name evidence="12" type="ORF">STYLEM_20372</name>
</gene>
<feature type="domain" description="Protein kinase" evidence="11">
    <location>
        <begin position="34"/>
        <end position="302"/>
    </location>
</feature>
<dbReference type="AlphaFoldDB" id="A0A078B9X1"/>
<dbReference type="InterPro" id="IPR017441">
    <property type="entry name" value="Protein_kinase_ATP_BS"/>
</dbReference>
<dbReference type="EC" id="2.7.11.1" evidence="1"/>
<dbReference type="Gene3D" id="1.10.510.10">
    <property type="entry name" value="Transferase(Phosphotransferase) domain 1"/>
    <property type="match status" value="1"/>
</dbReference>
<evidence type="ECO:0000259" key="11">
    <source>
        <dbReference type="PROSITE" id="PS50011"/>
    </source>
</evidence>
<keyword evidence="4 9" id="KW-0547">Nucleotide-binding</keyword>
<feature type="compositionally biased region" description="Low complexity" evidence="10">
    <location>
        <begin position="558"/>
        <end position="568"/>
    </location>
</feature>
<evidence type="ECO:0000256" key="7">
    <source>
        <dbReference type="ARBA" id="ARBA00047899"/>
    </source>
</evidence>
<feature type="region of interest" description="Disordered" evidence="10">
    <location>
        <begin position="552"/>
        <end position="573"/>
    </location>
</feature>
<name>A0A078B9X1_STYLE</name>
<dbReference type="OrthoDB" id="248923at2759"/>
<comment type="catalytic activity">
    <reaction evidence="7">
        <text>L-threonyl-[protein] + ATP = O-phospho-L-threonyl-[protein] + ADP + H(+)</text>
        <dbReference type="Rhea" id="RHEA:46608"/>
        <dbReference type="Rhea" id="RHEA-COMP:11060"/>
        <dbReference type="Rhea" id="RHEA-COMP:11605"/>
        <dbReference type="ChEBI" id="CHEBI:15378"/>
        <dbReference type="ChEBI" id="CHEBI:30013"/>
        <dbReference type="ChEBI" id="CHEBI:30616"/>
        <dbReference type="ChEBI" id="CHEBI:61977"/>
        <dbReference type="ChEBI" id="CHEBI:456216"/>
        <dbReference type="EC" id="2.7.11.1"/>
    </reaction>
</comment>
<dbReference type="Gene3D" id="3.30.200.20">
    <property type="entry name" value="Phosphorylase Kinase, domain 1"/>
    <property type="match status" value="1"/>
</dbReference>
<comment type="catalytic activity">
    <reaction evidence="8">
        <text>L-seryl-[protein] + ATP = O-phospho-L-seryl-[protein] + ADP + H(+)</text>
        <dbReference type="Rhea" id="RHEA:17989"/>
        <dbReference type="Rhea" id="RHEA-COMP:9863"/>
        <dbReference type="Rhea" id="RHEA-COMP:11604"/>
        <dbReference type="ChEBI" id="CHEBI:15378"/>
        <dbReference type="ChEBI" id="CHEBI:29999"/>
        <dbReference type="ChEBI" id="CHEBI:30616"/>
        <dbReference type="ChEBI" id="CHEBI:83421"/>
        <dbReference type="ChEBI" id="CHEBI:456216"/>
        <dbReference type="EC" id="2.7.11.1"/>
    </reaction>
</comment>
<dbReference type="SUPFAM" id="SSF56112">
    <property type="entry name" value="Protein kinase-like (PK-like)"/>
    <property type="match status" value="1"/>
</dbReference>
<feature type="compositionally biased region" description="Polar residues" evidence="10">
    <location>
        <begin position="744"/>
        <end position="753"/>
    </location>
</feature>
<evidence type="ECO:0000313" key="12">
    <source>
        <dbReference type="EMBL" id="CDW91219.1"/>
    </source>
</evidence>
<dbReference type="InterPro" id="IPR051131">
    <property type="entry name" value="NEK_Ser/Thr_kinase_NIMA"/>
</dbReference>
<evidence type="ECO:0000256" key="2">
    <source>
        <dbReference type="ARBA" id="ARBA00022527"/>
    </source>
</evidence>
<evidence type="ECO:0000256" key="5">
    <source>
        <dbReference type="ARBA" id="ARBA00022777"/>
    </source>
</evidence>
<organism evidence="12 13">
    <name type="scientific">Stylonychia lemnae</name>
    <name type="common">Ciliate</name>
    <dbReference type="NCBI Taxonomy" id="5949"/>
    <lineage>
        <taxon>Eukaryota</taxon>
        <taxon>Sar</taxon>
        <taxon>Alveolata</taxon>
        <taxon>Ciliophora</taxon>
        <taxon>Intramacronucleata</taxon>
        <taxon>Spirotrichea</taxon>
        <taxon>Stichotrichia</taxon>
        <taxon>Sporadotrichida</taxon>
        <taxon>Oxytrichidae</taxon>
        <taxon>Stylonychinae</taxon>
        <taxon>Stylonychia</taxon>
    </lineage>
</organism>
<dbReference type="InterPro" id="IPR011009">
    <property type="entry name" value="Kinase-like_dom_sf"/>
</dbReference>
<feature type="compositionally biased region" description="Polar residues" evidence="10">
    <location>
        <begin position="761"/>
        <end position="773"/>
    </location>
</feature>
<dbReference type="EMBL" id="CCKQ01019205">
    <property type="protein sequence ID" value="CDW91219.1"/>
    <property type="molecule type" value="Genomic_DNA"/>
</dbReference>
<dbReference type="OMA" id="KYQYNKQ"/>
<sequence length="969" mass="111814">MIKEQSSSTSFQINKALQEIDNKNSEIGNTMSDFRIINELGRGSYGTVYKVTSLKNNQTVVLKKISLKHMKPKQQQAALKEVQILKFLDHPHIIKYSLLLSYHQFRYFTSFMEDESIHIVMEYAEKGDLYKLLKEQRTRRKYFSEKDIWDFSYQICLAVEYLHLKNIIHRDIKCLNIFLSDDKSIKIGDLGVSKIVSSAAALQDTRVGTPLYLSPELVKQQPYDFKVDVWAVGCAIYHLACLEPPFQGDNLITLGNNIVNKKHKQLPQIYSNKLSNFIDRFLAKKASERPSAREAVQLIPTFVKSAKDFKLPARRQIDDQAFLVKKTIETQNVKVENNLSLLNLQKIGNNNLIEQKDKILKKNKEIIDKKTPKEFREIKSDRILNEIVSQQKQDNNSEQQINNIVKSQSQDKISTPKLSAPLMQQKNSQLNLPQIDWYSQQNPRYQNNIDRIEQTRDLKIPLKNSQSSRFSNHISSQVALQSTNEDTTKAPSKSGVQFKIDNSGNSPPKIVNHHERTSSRTFENNYPIIQQIQSKQNQQQADQGIQKGEYDLEGKSSQVQQQQQNTENQNDKQKQQMYMNNIGREMPYLARPQTASASNNYIYRRTNQQQSSQGSVSLKPGISMLRNIANKNSQEDLIQQMQEQQQNNQYRPISAAIPQIQGIQKRKNVVFEDDVKQQDQSEIEIINDDEEGQDNDYNQFNNLNENFKRQSILQRPQTFVAKDTSSQPRMSQNFRPSTAIIPARSNSQQNQIKPNIIRASYETSSTKIQQKPTSEPLDKKNIGQSTDSVVKSRYQSQSQVTNVIKNELNMRSQQEYENQFSKFFKTNLKKTTVPVIGGSVNGLAKQITNSHQKSVINDNELKQKIKNYQTSSVQSLILQSQQDNIIYNSVEKGEANNNNIGQRLYSHPTQSQQSHEDYRSSPKENQQIFDKKKYNFPQRSRQQKKITIRDLDPMQNSNLQSKILQGVQQ</sequence>
<evidence type="ECO:0000256" key="6">
    <source>
        <dbReference type="ARBA" id="ARBA00022840"/>
    </source>
</evidence>
<proteinExistence type="predicted"/>
<keyword evidence="5 12" id="KW-0418">Kinase</keyword>
<evidence type="ECO:0000256" key="1">
    <source>
        <dbReference type="ARBA" id="ARBA00012513"/>
    </source>
</evidence>
<dbReference type="InterPro" id="IPR000719">
    <property type="entry name" value="Prot_kinase_dom"/>
</dbReference>
<accession>A0A078B9X1</accession>
<feature type="region of interest" description="Disordered" evidence="10">
    <location>
        <begin position="463"/>
        <end position="519"/>
    </location>
</feature>